<dbReference type="GO" id="GO:0016705">
    <property type="term" value="F:oxidoreductase activity, acting on paired donors, with incorporation or reduction of molecular oxygen"/>
    <property type="evidence" value="ECO:0007669"/>
    <property type="project" value="InterPro"/>
</dbReference>
<accession>A0A0F5LBS6</accession>
<dbReference type="RefSeq" id="WP_046141805.1">
    <property type="nucleotide sequence ID" value="NZ_LAJG01000014.1"/>
</dbReference>
<keyword evidence="7" id="KW-0503">Monooxygenase</keyword>
<dbReference type="NCBIfam" id="TIGR01988">
    <property type="entry name" value="Ubi-OHases"/>
    <property type="match status" value="1"/>
</dbReference>
<sequence length="388" mass="40750">MTEKDADIIVVGGGLAGLAAAVSTARAGYSVIHLAPNAPSDRRTSALMMPSVNFLVSSGLIEEPAEHGHPLTAIRIIDATNRLIRAPETLFDAREAGLPAFGWNFANARLLERFQAAAPSNGLITRYESVTAYCREDGIGVVTLSDGSTVGAPLVVGADGKKSLIRAQARIAAREHNFEEAALVCDLELSRSIGSTSIELHYPHGPFTLVPAGGKRANLVWIDEGKVLRDAQASGPEALLSTFQQKSQNLFGALKLASPSVVFPLSVLSVAQAGSGGTVLVGESAHAFPPIGAQGLNLGLRDVADLVASLAAADKTALDWPDQVSADYSDRRAGDLARTGTVVDALFRSLLAEMLPTQMMRAGGLWALKLLPPLRRQAFSLGMGKRSA</sequence>
<dbReference type="PANTHER" id="PTHR43876:SF7">
    <property type="entry name" value="UBIQUINONE BIOSYNTHESIS MONOOXYGENASE COQ6, MITOCHONDRIAL"/>
    <property type="match status" value="1"/>
</dbReference>
<evidence type="ECO:0000256" key="6">
    <source>
        <dbReference type="ARBA" id="ARBA00023002"/>
    </source>
</evidence>
<dbReference type="Proteomes" id="UP000033514">
    <property type="component" value="Unassembled WGS sequence"/>
</dbReference>
<dbReference type="PATRIC" id="fig|361041.3.peg.162"/>
<evidence type="ECO:0000313" key="9">
    <source>
        <dbReference type="EMBL" id="KKB79735.1"/>
    </source>
</evidence>
<dbReference type="PANTHER" id="PTHR43876">
    <property type="entry name" value="UBIQUINONE BIOSYNTHESIS MONOOXYGENASE COQ6, MITOCHONDRIAL"/>
    <property type="match status" value="1"/>
</dbReference>
<comment type="similarity">
    <text evidence="3">Belongs to the UbiH/COQ6 family.</text>
</comment>
<dbReference type="STRING" id="361041.VW35_04290"/>
<comment type="cofactor">
    <cofactor evidence="1">
        <name>FAD</name>
        <dbReference type="ChEBI" id="CHEBI:57692"/>
    </cofactor>
</comment>
<keyword evidence="6" id="KW-0560">Oxidoreductase</keyword>
<reference evidence="9 10" key="1">
    <citation type="submission" date="2015-03" db="EMBL/GenBank/DDBJ databases">
        <authorList>
            <person name="Hassan Y.I."/>
            <person name="Lepp D."/>
            <person name="Zhou T."/>
        </authorList>
    </citation>
    <scope>NUCLEOTIDE SEQUENCE [LARGE SCALE GENOMIC DNA]</scope>
    <source>
        <strain evidence="9 10">GH2-10</strain>
    </source>
</reference>
<protein>
    <recommendedName>
        <fullName evidence="8">FAD-binding domain-containing protein</fullName>
    </recommendedName>
</protein>
<gene>
    <name evidence="9" type="ORF">VW35_04290</name>
</gene>
<keyword evidence="4" id="KW-0285">Flavoprotein</keyword>
<dbReference type="UniPathway" id="UPA00232"/>
<comment type="pathway">
    <text evidence="2">Cofactor biosynthesis; ubiquinone biosynthesis.</text>
</comment>
<dbReference type="Gene3D" id="3.50.50.60">
    <property type="entry name" value="FAD/NAD(P)-binding domain"/>
    <property type="match status" value="2"/>
</dbReference>
<dbReference type="InterPro" id="IPR036188">
    <property type="entry name" value="FAD/NAD-bd_sf"/>
</dbReference>
<dbReference type="GO" id="GO:0004497">
    <property type="term" value="F:monooxygenase activity"/>
    <property type="evidence" value="ECO:0007669"/>
    <property type="project" value="UniProtKB-KW"/>
</dbReference>
<dbReference type="AlphaFoldDB" id="A0A0F5LBS6"/>
<dbReference type="InterPro" id="IPR002938">
    <property type="entry name" value="FAD-bd"/>
</dbReference>
<dbReference type="EMBL" id="LAJG01000014">
    <property type="protein sequence ID" value="KKB79735.1"/>
    <property type="molecule type" value="Genomic_DNA"/>
</dbReference>
<evidence type="ECO:0000256" key="7">
    <source>
        <dbReference type="ARBA" id="ARBA00023033"/>
    </source>
</evidence>
<evidence type="ECO:0000256" key="1">
    <source>
        <dbReference type="ARBA" id="ARBA00001974"/>
    </source>
</evidence>
<keyword evidence="10" id="KW-1185">Reference proteome</keyword>
<comment type="caution">
    <text evidence="9">The sequence shown here is derived from an EMBL/GenBank/DDBJ whole genome shotgun (WGS) entry which is preliminary data.</text>
</comment>
<keyword evidence="5" id="KW-0274">FAD</keyword>
<dbReference type="InterPro" id="IPR051205">
    <property type="entry name" value="UbiH/COQ6_monooxygenase"/>
</dbReference>
<feature type="domain" description="FAD-binding" evidence="8">
    <location>
        <begin position="6"/>
        <end position="315"/>
    </location>
</feature>
<dbReference type="GO" id="GO:0006744">
    <property type="term" value="P:ubiquinone biosynthetic process"/>
    <property type="evidence" value="ECO:0007669"/>
    <property type="project" value="UniProtKB-UniPathway"/>
</dbReference>
<evidence type="ECO:0000259" key="8">
    <source>
        <dbReference type="Pfam" id="PF01494"/>
    </source>
</evidence>
<name>A0A0F5LBS6_9HYPH</name>
<dbReference type="Pfam" id="PF01494">
    <property type="entry name" value="FAD_binding_3"/>
    <property type="match status" value="1"/>
</dbReference>
<dbReference type="SUPFAM" id="SSF51905">
    <property type="entry name" value="FAD/NAD(P)-binding domain"/>
    <property type="match status" value="1"/>
</dbReference>
<dbReference type="PRINTS" id="PR00420">
    <property type="entry name" value="RNGMNOXGNASE"/>
</dbReference>
<evidence type="ECO:0000256" key="3">
    <source>
        <dbReference type="ARBA" id="ARBA00005349"/>
    </source>
</evidence>
<evidence type="ECO:0000256" key="5">
    <source>
        <dbReference type="ARBA" id="ARBA00022827"/>
    </source>
</evidence>
<evidence type="ECO:0000313" key="10">
    <source>
        <dbReference type="Proteomes" id="UP000033514"/>
    </source>
</evidence>
<dbReference type="GO" id="GO:0071949">
    <property type="term" value="F:FAD binding"/>
    <property type="evidence" value="ECO:0007669"/>
    <property type="project" value="InterPro"/>
</dbReference>
<evidence type="ECO:0000256" key="2">
    <source>
        <dbReference type="ARBA" id="ARBA00004749"/>
    </source>
</evidence>
<organism evidence="9 10">
    <name type="scientific">Devosia soli</name>
    <dbReference type="NCBI Taxonomy" id="361041"/>
    <lineage>
        <taxon>Bacteria</taxon>
        <taxon>Pseudomonadati</taxon>
        <taxon>Pseudomonadota</taxon>
        <taxon>Alphaproteobacteria</taxon>
        <taxon>Hyphomicrobiales</taxon>
        <taxon>Devosiaceae</taxon>
        <taxon>Devosia</taxon>
    </lineage>
</organism>
<proteinExistence type="inferred from homology"/>
<dbReference type="InterPro" id="IPR010971">
    <property type="entry name" value="UbiH/COQ6"/>
</dbReference>
<evidence type="ECO:0000256" key="4">
    <source>
        <dbReference type="ARBA" id="ARBA00022630"/>
    </source>
</evidence>